<dbReference type="InterPro" id="IPR008207">
    <property type="entry name" value="Sig_transdc_His_kin_Hpt_dom"/>
</dbReference>
<protein>
    <recommendedName>
        <fullName evidence="3">histidine kinase</fullName>
        <ecNumber evidence="3">2.7.13.3</ecNumber>
    </recommendedName>
</protein>
<evidence type="ECO:0000256" key="3">
    <source>
        <dbReference type="ARBA" id="ARBA00012438"/>
    </source>
</evidence>
<dbReference type="SMART" id="SM00448">
    <property type="entry name" value="REC"/>
    <property type="match status" value="1"/>
</dbReference>
<keyword evidence="7" id="KW-0547">Nucleotide-binding</keyword>
<dbReference type="SUPFAM" id="SSF47226">
    <property type="entry name" value="Histidine-containing phosphotransfer domain, HPT domain"/>
    <property type="match status" value="1"/>
</dbReference>
<evidence type="ECO:0000256" key="10">
    <source>
        <dbReference type="ARBA" id="ARBA00023012"/>
    </source>
</evidence>
<keyword evidence="5 13" id="KW-0597">Phosphoprotein</keyword>
<comment type="caution">
    <text evidence="18">The sequence shown here is derived from an EMBL/GenBank/DDBJ whole genome shotgun (WGS) entry which is preliminary data.</text>
</comment>
<evidence type="ECO:0000256" key="7">
    <source>
        <dbReference type="ARBA" id="ARBA00022741"/>
    </source>
</evidence>
<evidence type="ECO:0000256" key="6">
    <source>
        <dbReference type="ARBA" id="ARBA00022692"/>
    </source>
</evidence>
<dbReference type="EMBL" id="JAJISC010000004">
    <property type="protein sequence ID" value="MCS2609792.1"/>
    <property type="molecule type" value="Genomic_DNA"/>
</dbReference>
<dbReference type="Gene3D" id="1.20.120.160">
    <property type="entry name" value="HPT domain"/>
    <property type="match status" value="1"/>
</dbReference>
<organism evidence="18 19">
    <name type="scientific">Halomonas dongshanensis</name>
    <dbReference type="NCBI Taxonomy" id="2890835"/>
    <lineage>
        <taxon>Bacteria</taxon>
        <taxon>Pseudomonadati</taxon>
        <taxon>Pseudomonadota</taxon>
        <taxon>Gammaproteobacteria</taxon>
        <taxon>Oceanospirillales</taxon>
        <taxon>Halomonadaceae</taxon>
        <taxon>Halomonas</taxon>
    </lineage>
</organism>
<keyword evidence="11 14" id="KW-0472">Membrane</keyword>
<evidence type="ECO:0000256" key="1">
    <source>
        <dbReference type="ARBA" id="ARBA00000085"/>
    </source>
</evidence>
<dbReference type="InterPro" id="IPR036890">
    <property type="entry name" value="HATPase_C_sf"/>
</dbReference>
<dbReference type="SMART" id="SM00388">
    <property type="entry name" value="HisKA"/>
    <property type="match status" value="1"/>
</dbReference>
<comment type="subcellular location">
    <subcellularLocation>
        <location evidence="2">Cell membrane</location>
        <topology evidence="2">Multi-pass membrane protein</topology>
    </subcellularLocation>
</comment>
<accession>A0ABT2EDY4</accession>
<evidence type="ECO:0000256" key="13">
    <source>
        <dbReference type="PROSITE-ProRule" id="PRU00169"/>
    </source>
</evidence>
<dbReference type="InterPro" id="IPR001789">
    <property type="entry name" value="Sig_transdc_resp-reg_receiver"/>
</dbReference>
<dbReference type="Pfam" id="PF00512">
    <property type="entry name" value="HisKA"/>
    <property type="match status" value="1"/>
</dbReference>
<feature type="modified residue" description="4-aspartylphosphate" evidence="13">
    <location>
        <position position="534"/>
    </location>
</feature>
<proteinExistence type="predicted"/>
<dbReference type="SUPFAM" id="SSF52172">
    <property type="entry name" value="CheY-like"/>
    <property type="match status" value="1"/>
</dbReference>
<dbReference type="CDD" id="cd17546">
    <property type="entry name" value="REC_hyHK_CKI1_RcsC-like"/>
    <property type="match status" value="1"/>
</dbReference>
<keyword evidence="8" id="KW-0067">ATP-binding</keyword>
<dbReference type="PROSITE" id="PS50109">
    <property type="entry name" value="HIS_KIN"/>
    <property type="match status" value="1"/>
</dbReference>
<dbReference type="Gene3D" id="3.40.50.2300">
    <property type="match status" value="1"/>
</dbReference>
<dbReference type="InterPro" id="IPR004358">
    <property type="entry name" value="Sig_transdc_His_kin-like_C"/>
</dbReference>
<dbReference type="PROSITE" id="PS50894">
    <property type="entry name" value="HPT"/>
    <property type="match status" value="1"/>
</dbReference>
<keyword evidence="10" id="KW-0902">Two-component regulatory system</keyword>
<evidence type="ECO:0000256" key="8">
    <source>
        <dbReference type="ARBA" id="ARBA00022840"/>
    </source>
</evidence>
<evidence type="ECO:0000259" key="17">
    <source>
        <dbReference type="PROSITE" id="PS50894"/>
    </source>
</evidence>
<dbReference type="CDD" id="cd16922">
    <property type="entry name" value="HATPase_EvgS-ArcB-TorS-like"/>
    <property type="match status" value="1"/>
</dbReference>
<dbReference type="Pfam" id="PF01627">
    <property type="entry name" value="Hpt"/>
    <property type="match status" value="1"/>
</dbReference>
<evidence type="ECO:0000313" key="19">
    <source>
        <dbReference type="Proteomes" id="UP001165542"/>
    </source>
</evidence>
<reference evidence="18" key="1">
    <citation type="submission" date="2021-11" db="EMBL/GenBank/DDBJ databases">
        <title>Halomonas sp., isolated from a coastal aquaculture zone in Dongshan Bay.</title>
        <authorList>
            <person name="Lin W."/>
        </authorList>
    </citation>
    <scope>NUCLEOTIDE SEQUENCE</scope>
    <source>
        <strain evidence="18">Yzlin-01</strain>
    </source>
</reference>
<feature type="transmembrane region" description="Helical" evidence="14">
    <location>
        <begin position="184"/>
        <end position="208"/>
    </location>
</feature>
<evidence type="ECO:0000259" key="16">
    <source>
        <dbReference type="PROSITE" id="PS50110"/>
    </source>
</evidence>
<feature type="domain" description="Histidine kinase" evidence="15">
    <location>
        <begin position="248"/>
        <end position="464"/>
    </location>
</feature>
<dbReference type="PROSITE" id="PS50110">
    <property type="entry name" value="RESPONSE_REGULATORY"/>
    <property type="match status" value="1"/>
</dbReference>
<dbReference type="InterPro" id="IPR005467">
    <property type="entry name" value="His_kinase_dom"/>
</dbReference>
<dbReference type="RefSeq" id="WP_259036290.1">
    <property type="nucleotide sequence ID" value="NZ_JAJISC010000004.1"/>
</dbReference>
<dbReference type="PANTHER" id="PTHR45339">
    <property type="entry name" value="HYBRID SIGNAL TRANSDUCTION HISTIDINE KINASE J"/>
    <property type="match status" value="1"/>
</dbReference>
<dbReference type="Proteomes" id="UP001165542">
    <property type="component" value="Unassembled WGS sequence"/>
</dbReference>
<keyword evidence="4" id="KW-1003">Cell membrane</keyword>
<dbReference type="InterPro" id="IPR003594">
    <property type="entry name" value="HATPase_dom"/>
</dbReference>
<keyword evidence="19" id="KW-1185">Reference proteome</keyword>
<name>A0ABT2EDY4_9GAMM</name>
<dbReference type="InterPro" id="IPR036641">
    <property type="entry name" value="HPT_dom_sf"/>
</dbReference>
<comment type="catalytic activity">
    <reaction evidence="1">
        <text>ATP + protein L-histidine = ADP + protein N-phospho-L-histidine.</text>
        <dbReference type="EC" id="2.7.13.3"/>
    </reaction>
</comment>
<dbReference type="EC" id="2.7.13.3" evidence="3"/>
<evidence type="ECO:0000256" key="11">
    <source>
        <dbReference type="ARBA" id="ARBA00023136"/>
    </source>
</evidence>
<evidence type="ECO:0000256" key="9">
    <source>
        <dbReference type="ARBA" id="ARBA00022989"/>
    </source>
</evidence>
<evidence type="ECO:0000259" key="15">
    <source>
        <dbReference type="PROSITE" id="PS50109"/>
    </source>
</evidence>
<dbReference type="CDD" id="cd00082">
    <property type="entry name" value="HisKA"/>
    <property type="match status" value="1"/>
</dbReference>
<feature type="domain" description="Response regulatory" evidence="16">
    <location>
        <begin position="485"/>
        <end position="602"/>
    </location>
</feature>
<feature type="modified residue" description="Phosphohistidine" evidence="12">
    <location>
        <position position="686"/>
    </location>
</feature>
<sequence>MFSNTPTAARLLRYPKRIKLVAVAAVLLFAAALVVAALAAWRQDSLAQASRENIGWLMYKFDRDAVQLLGELQAATPGPLTPSVQDELNLRFELLYSRILTLQGDEVSELLHSIEATRDLLQQIQMQLDRLDPMFQPYATRDFLPVGALEKELTALTRLTGRLLVAFNGYLADAATAERDQLSLLYKLLMSLIFAMSIAALLVIVFLLREMRESAEARRKQELLSQQLEATAEQARAASLAKSDFLAMVSHEIRTPLNGVVGMSELLSEPASSKQVEEYARTIHESANQLMTMINEILDFSKIEAGHLSIESEPTALKPLLDSVIALYEPRAHTKGIVLTGSIDALVPAWVMLDASRVRQILLNLIANAVKFTAQGRVDVSVSSSVDWLRLEVRDTGSGLSVDQQARLFEPFQQVDSGAARRHGGTGLGLAICKRLSDAMHGRLGLESALGEGSTFWCELPLVEAAPRRPVAESAGSAARFDQARLLLVEDNAINRKVAIGLLSRLGAQITWVENGQEALLTVAQQHFDLIFMDLHLPDMDGLAVTRALREQGGWLARVPIVAMTAGGIEDDRLRCLKAGMNDYLTKPLSLAALGRALARQLIEVTCDEPEQRVAASSSALVCIATLKTLQHTLGDASLRQLVQLYRQQCHDYLAQLKRLLSLEHSVSVERGATSLNEDQIRRVAHQLRGESLSLGAHQVARQANILEKAANPKGGTSFAALEQAYQALCQDVEATLTWLDQWPRKEGAD</sequence>
<dbReference type="Gene3D" id="3.30.565.10">
    <property type="entry name" value="Histidine kinase-like ATPase, C-terminal domain"/>
    <property type="match status" value="1"/>
</dbReference>
<dbReference type="Pfam" id="PF02518">
    <property type="entry name" value="HATPase_c"/>
    <property type="match status" value="1"/>
</dbReference>
<dbReference type="Pfam" id="PF00072">
    <property type="entry name" value="Response_reg"/>
    <property type="match status" value="1"/>
</dbReference>
<dbReference type="InterPro" id="IPR036097">
    <property type="entry name" value="HisK_dim/P_sf"/>
</dbReference>
<dbReference type="InterPro" id="IPR003661">
    <property type="entry name" value="HisK_dim/P_dom"/>
</dbReference>
<evidence type="ECO:0000256" key="4">
    <source>
        <dbReference type="ARBA" id="ARBA00022475"/>
    </source>
</evidence>
<evidence type="ECO:0000256" key="5">
    <source>
        <dbReference type="ARBA" id="ARBA00022553"/>
    </source>
</evidence>
<gene>
    <name evidence="18" type="ORF">LLY24_10735</name>
</gene>
<evidence type="ECO:0000256" key="14">
    <source>
        <dbReference type="SAM" id="Phobius"/>
    </source>
</evidence>
<dbReference type="SUPFAM" id="SSF55874">
    <property type="entry name" value="ATPase domain of HSP90 chaperone/DNA topoisomerase II/histidine kinase"/>
    <property type="match status" value="1"/>
</dbReference>
<dbReference type="PRINTS" id="PR00344">
    <property type="entry name" value="BCTRLSENSOR"/>
</dbReference>
<keyword evidence="6 14" id="KW-0812">Transmembrane</keyword>
<keyword evidence="9 14" id="KW-1133">Transmembrane helix</keyword>
<evidence type="ECO:0000256" key="2">
    <source>
        <dbReference type="ARBA" id="ARBA00004651"/>
    </source>
</evidence>
<dbReference type="PANTHER" id="PTHR45339:SF1">
    <property type="entry name" value="HYBRID SIGNAL TRANSDUCTION HISTIDINE KINASE J"/>
    <property type="match status" value="1"/>
</dbReference>
<evidence type="ECO:0000256" key="12">
    <source>
        <dbReference type="PROSITE-ProRule" id="PRU00110"/>
    </source>
</evidence>
<feature type="domain" description="HPt" evidence="17">
    <location>
        <begin position="635"/>
        <end position="743"/>
    </location>
</feature>
<dbReference type="SUPFAM" id="SSF47384">
    <property type="entry name" value="Homodimeric domain of signal transducing histidine kinase"/>
    <property type="match status" value="1"/>
</dbReference>
<dbReference type="Gene3D" id="1.10.287.130">
    <property type="match status" value="1"/>
</dbReference>
<evidence type="ECO:0000313" key="18">
    <source>
        <dbReference type="EMBL" id="MCS2609792.1"/>
    </source>
</evidence>
<dbReference type="InterPro" id="IPR011006">
    <property type="entry name" value="CheY-like_superfamily"/>
</dbReference>
<dbReference type="SMART" id="SM00387">
    <property type="entry name" value="HATPase_c"/>
    <property type="match status" value="1"/>
</dbReference>